<evidence type="ECO:0000313" key="6">
    <source>
        <dbReference type="EMBL" id="GFH30662.1"/>
    </source>
</evidence>
<evidence type="ECO:0000256" key="1">
    <source>
        <dbReference type="ARBA" id="ARBA00004922"/>
    </source>
</evidence>
<dbReference type="AlphaFoldDB" id="A0A6A0ADK3"/>
<evidence type="ECO:0000256" key="4">
    <source>
        <dbReference type="ARBA" id="ARBA00022803"/>
    </source>
</evidence>
<feature type="non-terminal residue" evidence="6">
    <location>
        <position position="138"/>
    </location>
</feature>
<keyword evidence="2" id="KW-0808">Transferase</keyword>
<dbReference type="PANTHER" id="PTHR44998">
    <property type="match status" value="1"/>
</dbReference>
<dbReference type="InterPro" id="IPR029489">
    <property type="entry name" value="OGT/SEC/SPY_C"/>
</dbReference>
<protein>
    <submittedName>
        <fullName evidence="6">TPR_REGION domain-containing protein</fullName>
    </submittedName>
</protein>
<keyword evidence="7" id="KW-1185">Reference proteome</keyword>
<reference evidence="6 7" key="1">
    <citation type="submission" date="2020-02" db="EMBL/GenBank/DDBJ databases">
        <title>Draft genome sequence of Haematococcus lacustris strain NIES-144.</title>
        <authorList>
            <person name="Morimoto D."/>
            <person name="Nakagawa S."/>
            <person name="Yoshida T."/>
            <person name="Sawayama S."/>
        </authorList>
    </citation>
    <scope>NUCLEOTIDE SEQUENCE [LARGE SCALE GENOMIC DNA]</scope>
    <source>
        <strain evidence="6 7">NIES-144</strain>
    </source>
</reference>
<name>A0A6A0ADK3_HAELA</name>
<dbReference type="GO" id="GO:0016757">
    <property type="term" value="F:glycosyltransferase activity"/>
    <property type="evidence" value="ECO:0007669"/>
    <property type="project" value="TreeGrafter"/>
</dbReference>
<dbReference type="Gene3D" id="3.40.50.11380">
    <property type="match status" value="1"/>
</dbReference>
<accession>A0A6A0ADK3</accession>
<evidence type="ECO:0000256" key="3">
    <source>
        <dbReference type="ARBA" id="ARBA00022737"/>
    </source>
</evidence>
<sequence length="138" mass="15334">LTASDLSSYRRRIEAEADHFLDCSSWSALQVAQRMSADGLHLAINLNGYTKGARNEIFALMPAPVQASYMGFPATSGADFLPWIIVDEVVAPPSLHRCYSEPGLVLLPHCYFVNDHKREFGDMLLPREQQAVTPSRAQ</sequence>
<feature type="non-terminal residue" evidence="6">
    <location>
        <position position="1"/>
    </location>
</feature>
<comment type="caution">
    <text evidence="6">The sequence shown here is derived from an EMBL/GenBank/DDBJ whole genome shotgun (WGS) entry which is preliminary data.</text>
</comment>
<feature type="domain" description="O-GlcNAc transferase C-terminal" evidence="5">
    <location>
        <begin position="1"/>
        <end position="123"/>
    </location>
</feature>
<dbReference type="GO" id="GO:0006493">
    <property type="term" value="P:protein O-linked glycosylation"/>
    <property type="evidence" value="ECO:0007669"/>
    <property type="project" value="TreeGrafter"/>
</dbReference>
<organism evidence="6 7">
    <name type="scientific">Haematococcus lacustris</name>
    <name type="common">Green alga</name>
    <name type="synonym">Haematococcus pluvialis</name>
    <dbReference type="NCBI Taxonomy" id="44745"/>
    <lineage>
        <taxon>Eukaryota</taxon>
        <taxon>Viridiplantae</taxon>
        <taxon>Chlorophyta</taxon>
        <taxon>core chlorophytes</taxon>
        <taxon>Chlorophyceae</taxon>
        <taxon>CS clade</taxon>
        <taxon>Chlamydomonadales</taxon>
        <taxon>Haematococcaceae</taxon>
        <taxon>Haematococcus</taxon>
    </lineage>
</organism>
<evidence type="ECO:0000256" key="2">
    <source>
        <dbReference type="ARBA" id="ARBA00022679"/>
    </source>
</evidence>
<keyword evidence="4" id="KW-0802">TPR repeat</keyword>
<evidence type="ECO:0000259" key="5">
    <source>
        <dbReference type="Pfam" id="PF13844"/>
    </source>
</evidence>
<dbReference type="Pfam" id="PF13844">
    <property type="entry name" value="Glyco_transf_41"/>
    <property type="match status" value="1"/>
</dbReference>
<dbReference type="EMBL" id="BLLF01005050">
    <property type="protein sequence ID" value="GFH30662.1"/>
    <property type="molecule type" value="Genomic_DNA"/>
</dbReference>
<proteinExistence type="predicted"/>
<keyword evidence="3" id="KW-0677">Repeat</keyword>
<dbReference type="PANTHER" id="PTHR44998:SF1">
    <property type="entry name" value="UDP-N-ACETYLGLUCOSAMINE--PEPTIDE N-ACETYLGLUCOSAMINYLTRANSFERASE 110 KDA SUBUNIT"/>
    <property type="match status" value="1"/>
</dbReference>
<comment type="pathway">
    <text evidence="1">Protein modification; protein glycosylation.</text>
</comment>
<dbReference type="Proteomes" id="UP000485058">
    <property type="component" value="Unassembled WGS sequence"/>
</dbReference>
<evidence type="ECO:0000313" key="7">
    <source>
        <dbReference type="Proteomes" id="UP000485058"/>
    </source>
</evidence>
<gene>
    <name evidence="6" type="ORF">HaLaN_29552</name>
</gene>